<evidence type="ECO:0000313" key="3">
    <source>
        <dbReference type="Proteomes" id="UP000789719"/>
    </source>
</evidence>
<dbReference type="GO" id="GO:0016787">
    <property type="term" value="F:hydrolase activity"/>
    <property type="evidence" value="ECO:0007669"/>
    <property type="project" value="UniProtKB-KW"/>
</dbReference>
<dbReference type="Pfam" id="PF01368">
    <property type="entry name" value="DHH"/>
    <property type="match status" value="1"/>
</dbReference>
<dbReference type="RefSeq" id="WP_230098086.1">
    <property type="nucleotide sequence ID" value="NZ_CAKKNT010000003.1"/>
</dbReference>
<name>A0ABM8Z9Y4_9LACO</name>
<evidence type="ECO:0000313" key="2">
    <source>
        <dbReference type="EMBL" id="CAH0417979.1"/>
    </source>
</evidence>
<keyword evidence="2" id="KW-0378">Hydrolase</keyword>
<accession>A0ABM8Z9Y4</accession>
<dbReference type="InterPro" id="IPR001667">
    <property type="entry name" value="DDH_dom"/>
</dbReference>
<keyword evidence="3" id="KW-1185">Reference proteome</keyword>
<dbReference type="InterPro" id="IPR052968">
    <property type="entry name" value="Nucleotide_metab_enz"/>
</dbReference>
<comment type="caution">
    <text evidence="2">The sequence shown here is derived from an EMBL/GenBank/DDBJ whole genome shotgun (WGS) entry which is preliminary data.</text>
</comment>
<dbReference type="PANTHER" id="PTHR42146:SF1">
    <property type="entry name" value="OLIGORIBONUCLEASE NRNB"/>
    <property type="match status" value="1"/>
</dbReference>
<dbReference type="Proteomes" id="UP000789719">
    <property type="component" value="Unassembled WGS sequence"/>
</dbReference>
<proteinExistence type="predicted"/>
<dbReference type="EC" id="3.1.-.-" evidence="2"/>
<sequence length="326" mass="35247">MTELRYFSHTDLDGVMSAYALMAGTKDKYPDATVNYSFESTGSFGSIDRSIKEWLATNPEAAYIGITDLTPSQDVLAALAEYAKAHNCIVEVIDHHASTAHFANEFPFITNYNEHTDGKQTCATSMVAKRYPVAGQSALIIEAVREIDTWDWHNNPDSPLTAELAQKLAVALNLLGKDGFMEHVPAFNAAANQATTPDCATIFGPLLNTIIEKQLLDIDKYVGRKKAAAAMMDLHIGEQTYHVAYVQASKNMSEVGNMLAELPDADFGIVVNGNRLSLRSSEKAPVDLATVAAAFQGGGHQHAAGGRLLIDYAQLIQASVVIPSVE</sequence>
<organism evidence="2 3">
    <name type="scientific">Periweissella ghanensis</name>
    <dbReference type="NCBI Taxonomy" id="467997"/>
    <lineage>
        <taxon>Bacteria</taxon>
        <taxon>Bacillati</taxon>
        <taxon>Bacillota</taxon>
        <taxon>Bacilli</taxon>
        <taxon>Lactobacillales</taxon>
        <taxon>Lactobacillaceae</taxon>
        <taxon>Periweissella</taxon>
    </lineage>
</organism>
<dbReference type="PANTHER" id="PTHR42146">
    <property type="entry name" value="3',5'-CYCLIC-NUCLEOTIDE PHOSPHODIESTERASE"/>
    <property type="match status" value="1"/>
</dbReference>
<dbReference type="Gene3D" id="3.10.310.30">
    <property type="match status" value="1"/>
</dbReference>
<evidence type="ECO:0000259" key="1">
    <source>
        <dbReference type="Pfam" id="PF01368"/>
    </source>
</evidence>
<reference evidence="2 3" key="1">
    <citation type="submission" date="2021-11" db="EMBL/GenBank/DDBJ databases">
        <authorList>
            <person name="Depoorter E."/>
        </authorList>
    </citation>
    <scope>NUCLEOTIDE SEQUENCE [LARGE SCALE GENOMIC DNA]</scope>
    <source>
        <strain evidence="2 3">LMG 24286</strain>
    </source>
</reference>
<protein>
    <submittedName>
        <fullName evidence="2">Oligoribonuclease NrnB</fullName>
        <ecNumber evidence="2">3.1.-.-</ecNumber>
    </submittedName>
</protein>
<gene>
    <name evidence="2" type="primary">nrnB</name>
    <name evidence="2" type="ORF">WGH24286_00395</name>
</gene>
<dbReference type="InterPro" id="IPR038763">
    <property type="entry name" value="DHH_sf"/>
</dbReference>
<dbReference type="SUPFAM" id="SSF64182">
    <property type="entry name" value="DHH phosphoesterases"/>
    <property type="match status" value="1"/>
</dbReference>
<dbReference type="EMBL" id="CAKKNT010000003">
    <property type="protein sequence ID" value="CAH0417979.1"/>
    <property type="molecule type" value="Genomic_DNA"/>
</dbReference>
<feature type="domain" description="DDH" evidence="1">
    <location>
        <begin position="8"/>
        <end position="130"/>
    </location>
</feature>